<evidence type="ECO:0000313" key="1">
    <source>
        <dbReference type="EMBL" id="KKL69860.1"/>
    </source>
</evidence>
<comment type="caution">
    <text evidence="1">The sequence shown here is derived from an EMBL/GenBank/DDBJ whole genome shotgun (WGS) entry which is preliminary data.</text>
</comment>
<gene>
    <name evidence="1" type="ORF">LCGC14_2110710</name>
</gene>
<organism evidence="1">
    <name type="scientific">marine sediment metagenome</name>
    <dbReference type="NCBI Taxonomy" id="412755"/>
    <lineage>
        <taxon>unclassified sequences</taxon>
        <taxon>metagenomes</taxon>
        <taxon>ecological metagenomes</taxon>
    </lineage>
</organism>
<sequence>MNIEQIIKLSIEAAEGKDNVKEGVVGSNGYGFVFKDLNSNILYVTDLNSQRYCEAGSMRGALKIWKKDKNFEDLQDLSSFNEENDLLLAGSLKTLVPTLQFGGYEMFGIWMFVRTPKDRMFPAILYWGVSGVTIGGWSSYGITPFAKEIIFPEDFLKVINFTPFNFTDDERGCFLDALEFSLKKVPISDFWGVFNRDIGNSYMGVKRGEPFNELMQDFKRDPEAEKELEPLLGKEFTGVYNEQFIINLLPGMRIYVMEFKENKESDDLEENNKLFGDAKEILRLWKFRMSTKKNNIIQ</sequence>
<accession>A0A0F9GKE1</accession>
<protein>
    <submittedName>
        <fullName evidence="1">Uncharacterized protein</fullName>
    </submittedName>
</protein>
<reference evidence="1" key="1">
    <citation type="journal article" date="2015" name="Nature">
        <title>Complex archaea that bridge the gap between prokaryotes and eukaryotes.</title>
        <authorList>
            <person name="Spang A."/>
            <person name="Saw J.H."/>
            <person name="Jorgensen S.L."/>
            <person name="Zaremba-Niedzwiedzka K."/>
            <person name="Martijn J."/>
            <person name="Lind A.E."/>
            <person name="van Eijk R."/>
            <person name="Schleper C."/>
            <person name="Guy L."/>
            <person name="Ettema T.J."/>
        </authorList>
    </citation>
    <scope>NUCLEOTIDE SEQUENCE</scope>
</reference>
<proteinExistence type="predicted"/>
<name>A0A0F9GKE1_9ZZZZ</name>
<dbReference type="AlphaFoldDB" id="A0A0F9GKE1"/>
<dbReference type="EMBL" id="LAZR01026081">
    <property type="protein sequence ID" value="KKL69860.1"/>
    <property type="molecule type" value="Genomic_DNA"/>
</dbReference>